<gene>
    <name evidence="1" type="ORF">SAMN02745110_02477</name>
</gene>
<protein>
    <submittedName>
        <fullName evidence="1">Uncharacterized protein</fullName>
    </submittedName>
</protein>
<dbReference type="Proteomes" id="UP000189857">
    <property type="component" value="Unassembled WGS sequence"/>
</dbReference>
<name>A0A1T4QQS2_9FIRM</name>
<keyword evidence="2" id="KW-1185">Reference proteome</keyword>
<reference evidence="1 2" key="1">
    <citation type="submission" date="2017-02" db="EMBL/GenBank/DDBJ databases">
        <authorList>
            <person name="Peterson S.W."/>
        </authorList>
    </citation>
    <scope>NUCLEOTIDE SEQUENCE [LARGE SCALE GENOMIC DNA]</scope>
    <source>
        <strain evidence="1 2">ATCC 17233</strain>
    </source>
</reference>
<accession>A0A1T4QQS2</accession>
<dbReference type="AlphaFoldDB" id="A0A1T4QQS2"/>
<evidence type="ECO:0000313" key="1">
    <source>
        <dbReference type="EMBL" id="SKA06045.1"/>
    </source>
</evidence>
<dbReference type="EMBL" id="FUXA01000025">
    <property type="protein sequence ID" value="SKA06045.1"/>
    <property type="molecule type" value="Genomic_DNA"/>
</dbReference>
<proteinExistence type="predicted"/>
<sequence length="50" mass="6064">MKRKYNWHCYQCGNKKNRKQFNNQDNFICSKCRYANKAESEGKNDRSDRG</sequence>
<evidence type="ECO:0000313" key="2">
    <source>
        <dbReference type="Proteomes" id="UP000189857"/>
    </source>
</evidence>
<organism evidence="1 2">
    <name type="scientific">Eubacterium ruminantium</name>
    <dbReference type="NCBI Taxonomy" id="42322"/>
    <lineage>
        <taxon>Bacteria</taxon>
        <taxon>Bacillati</taxon>
        <taxon>Bacillota</taxon>
        <taxon>Clostridia</taxon>
        <taxon>Eubacteriales</taxon>
        <taxon>Eubacteriaceae</taxon>
        <taxon>Eubacterium</taxon>
    </lineage>
</organism>